<dbReference type="Proteomes" id="UP001445335">
    <property type="component" value="Unassembled WGS sequence"/>
</dbReference>
<sequence length="912" mass="98168">MSAWTPQETGVHQICYLLAEVQKPGTNQAQILSQLEQCKKFPDFNNYLAFIISQGDNLPVEVRQSAGLLLKNNIKVDYASTTDEYRRYIKLALLHAISNPSKPLRHVVGTNIAVIVVAGGLAAWPELLLQMVQCLESSDAAALEGALDALYKICEEAPGQLEVEVPLGGKAERPNNLLVPRLLALFGSPVEDAKCLAVSILNLLAGGMPQALADNMEMYMTSLFKLAHDPSSGARKGVCTGLVQLLHLQPERLAPHLPDIIEYMLRSMQESDEGVALESCEFWSAFCEASVEPEVLRPYLPRLVPALMRNMMYGEFDEEVLAAESAEEELAAAAGAVAAAGLVVGADPGDKDLKPFHARSAGRHEDDTDDDDGEEVSRWNLRKCSAAGLDVLATVFAGELLPITLPIINERLREDDWRARESAILALGAISEGCAAGLLTHLAEMVSVLLPKLADARPLVRSITCWSLSRYARWLVQAAREAGAVGVAQFDSVLAGLLGRVRDHNRQVQEAACSALATLEEAAGGVLVPRLPAILDTLAGAVPVYSRRNLRLLYDSLSTLADAVGPALAEPAALRTIMPPLVLKWQALGDTDRELLPLLECLTSLAQALGPAFEPYAEAMYERCMRIVAMQLQAREAVAAGQAALIEPEREFIICALDLVSGLAEGLGAGLDTLVGRSLLRPLLLQCCQDPSADVRQSAFALVGDLSKACQPHLAAIAGDLIALGVASLQPAMIRQDTMSACNNACWALGELAVKSAPEELGPYALAVVERLVPILSAPVGSMPRSIIENSAITLGRVAWICPAALAPHLGHFCGAWCAALRSIRDDVEKEHAFLGLAALLRLNPEAALDAWSALCEALASWRHIRCEGLLNELTQLLHLYKANLVSAGRWEQYLALLQPAVYEKLGHMFAL</sequence>
<evidence type="ECO:0000256" key="2">
    <source>
        <dbReference type="ARBA" id="ARBA00004496"/>
    </source>
</evidence>
<evidence type="ECO:0000256" key="5">
    <source>
        <dbReference type="ARBA" id="ARBA00022737"/>
    </source>
</evidence>
<dbReference type="PANTHER" id="PTHR10527">
    <property type="entry name" value="IMPORTIN BETA"/>
    <property type="match status" value="1"/>
</dbReference>
<evidence type="ECO:0000256" key="9">
    <source>
        <dbReference type="SAM" id="MobiDB-lite"/>
    </source>
</evidence>
<dbReference type="SUPFAM" id="SSF48371">
    <property type="entry name" value="ARM repeat"/>
    <property type="match status" value="1"/>
</dbReference>
<dbReference type="SMART" id="SM00913">
    <property type="entry name" value="IBN_N"/>
    <property type="match status" value="1"/>
</dbReference>
<dbReference type="InterPro" id="IPR040122">
    <property type="entry name" value="Importin_beta"/>
</dbReference>
<feature type="domain" description="Importin N-terminal" evidence="10">
    <location>
        <begin position="31"/>
        <end position="99"/>
    </location>
</feature>
<keyword evidence="6" id="KW-0653">Protein transport</keyword>
<protein>
    <recommendedName>
        <fullName evidence="10">Importin N-terminal domain-containing protein</fullName>
    </recommendedName>
</protein>
<evidence type="ECO:0000256" key="7">
    <source>
        <dbReference type="ARBA" id="ARBA00023242"/>
    </source>
</evidence>
<evidence type="ECO:0000313" key="12">
    <source>
        <dbReference type="Proteomes" id="UP001445335"/>
    </source>
</evidence>
<evidence type="ECO:0000256" key="3">
    <source>
        <dbReference type="ARBA" id="ARBA00022448"/>
    </source>
</evidence>
<dbReference type="InterPro" id="IPR011989">
    <property type="entry name" value="ARM-like"/>
</dbReference>
<dbReference type="GO" id="GO:0005737">
    <property type="term" value="C:cytoplasm"/>
    <property type="evidence" value="ECO:0007669"/>
    <property type="project" value="UniProtKB-SubCell"/>
</dbReference>
<dbReference type="Pfam" id="PF13513">
    <property type="entry name" value="HEAT_EZ"/>
    <property type="match status" value="1"/>
</dbReference>
<reference evidence="11 12" key="1">
    <citation type="journal article" date="2024" name="Nat. Commun.">
        <title>Phylogenomics reveals the evolutionary origins of lichenization in chlorophyte algae.</title>
        <authorList>
            <person name="Puginier C."/>
            <person name="Libourel C."/>
            <person name="Otte J."/>
            <person name="Skaloud P."/>
            <person name="Haon M."/>
            <person name="Grisel S."/>
            <person name="Petersen M."/>
            <person name="Berrin J.G."/>
            <person name="Delaux P.M."/>
            <person name="Dal Grande F."/>
            <person name="Keller J."/>
        </authorList>
    </citation>
    <scope>NUCLEOTIDE SEQUENCE [LARGE SCALE GENOMIC DNA]</scope>
    <source>
        <strain evidence="11 12">SAG 245.80</strain>
    </source>
</reference>
<comment type="subcellular location">
    <subcellularLocation>
        <location evidence="2">Cytoplasm</location>
    </subcellularLocation>
    <subcellularLocation>
        <location evidence="1">Nucleus</location>
    </subcellularLocation>
</comment>
<evidence type="ECO:0000256" key="6">
    <source>
        <dbReference type="ARBA" id="ARBA00022927"/>
    </source>
</evidence>
<evidence type="ECO:0000313" key="11">
    <source>
        <dbReference type="EMBL" id="KAK9838191.1"/>
    </source>
</evidence>
<evidence type="ECO:0000256" key="4">
    <source>
        <dbReference type="ARBA" id="ARBA00022490"/>
    </source>
</evidence>
<dbReference type="InterPro" id="IPR001494">
    <property type="entry name" value="Importin-beta_N"/>
</dbReference>
<proteinExistence type="inferred from homology"/>
<accession>A0AAW1RXS8</accession>
<name>A0AAW1RXS8_9CHLO</name>
<keyword evidence="12" id="KW-1185">Reference proteome</keyword>
<dbReference type="FunFam" id="1.25.10.10:FF:000028">
    <property type="entry name" value="Transportin-1 isoform 1"/>
    <property type="match status" value="1"/>
</dbReference>
<gene>
    <name evidence="11" type="ORF">WJX81_007907</name>
</gene>
<dbReference type="GO" id="GO:0006606">
    <property type="term" value="P:protein import into nucleus"/>
    <property type="evidence" value="ECO:0007669"/>
    <property type="project" value="InterPro"/>
</dbReference>
<evidence type="ECO:0000256" key="1">
    <source>
        <dbReference type="ARBA" id="ARBA00004123"/>
    </source>
</evidence>
<keyword evidence="5" id="KW-0677">Repeat</keyword>
<feature type="region of interest" description="Disordered" evidence="9">
    <location>
        <begin position="353"/>
        <end position="374"/>
    </location>
</feature>
<comment type="similarity">
    <text evidence="8">Belongs to the importin beta family. Importin beta-2 subfamily.</text>
</comment>
<comment type="caution">
    <text evidence="11">The sequence shown here is derived from an EMBL/GenBank/DDBJ whole genome shotgun (WGS) entry which is preliminary data.</text>
</comment>
<dbReference type="Pfam" id="PF03810">
    <property type="entry name" value="IBN_N"/>
    <property type="match status" value="1"/>
</dbReference>
<evidence type="ECO:0000259" key="10">
    <source>
        <dbReference type="PROSITE" id="PS50166"/>
    </source>
</evidence>
<keyword evidence="7" id="KW-0539">Nucleus</keyword>
<dbReference type="InterPro" id="IPR016024">
    <property type="entry name" value="ARM-type_fold"/>
</dbReference>
<dbReference type="PROSITE" id="PS50166">
    <property type="entry name" value="IMPORTIN_B_NT"/>
    <property type="match status" value="1"/>
</dbReference>
<dbReference type="GO" id="GO:0031267">
    <property type="term" value="F:small GTPase binding"/>
    <property type="evidence" value="ECO:0007669"/>
    <property type="project" value="InterPro"/>
</dbReference>
<dbReference type="GO" id="GO:0031981">
    <property type="term" value="C:nuclear lumen"/>
    <property type="evidence" value="ECO:0007669"/>
    <property type="project" value="UniProtKB-ARBA"/>
</dbReference>
<dbReference type="InterPro" id="IPR000357">
    <property type="entry name" value="HEAT"/>
</dbReference>
<dbReference type="EMBL" id="JALJOU010000020">
    <property type="protein sequence ID" value="KAK9838191.1"/>
    <property type="molecule type" value="Genomic_DNA"/>
</dbReference>
<keyword evidence="3" id="KW-0813">Transport</keyword>
<evidence type="ECO:0000256" key="8">
    <source>
        <dbReference type="ARBA" id="ARBA00038423"/>
    </source>
</evidence>
<dbReference type="Gene3D" id="1.25.10.10">
    <property type="entry name" value="Leucine-rich Repeat Variant"/>
    <property type="match status" value="1"/>
</dbReference>
<dbReference type="Pfam" id="PF02985">
    <property type="entry name" value="HEAT"/>
    <property type="match status" value="1"/>
</dbReference>
<dbReference type="AlphaFoldDB" id="A0AAW1RXS8"/>
<organism evidence="11 12">
    <name type="scientific">Elliptochloris bilobata</name>
    <dbReference type="NCBI Taxonomy" id="381761"/>
    <lineage>
        <taxon>Eukaryota</taxon>
        <taxon>Viridiplantae</taxon>
        <taxon>Chlorophyta</taxon>
        <taxon>core chlorophytes</taxon>
        <taxon>Trebouxiophyceae</taxon>
        <taxon>Trebouxiophyceae incertae sedis</taxon>
        <taxon>Elliptochloris clade</taxon>
        <taxon>Elliptochloris</taxon>
    </lineage>
</organism>
<keyword evidence="4" id="KW-0963">Cytoplasm</keyword>